<name>A0A6N8FM73_9BACI</name>
<dbReference type="Proteomes" id="UP000469125">
    <property type="component" value="Unassembled WGS sequence"/>
</dbReference>
<evidence type="ECO:0000313" key="2">
    <source>
        <dbReference type="Proteomes" id="UP000469125"/>
    </source>
</evidence>
<dbReference type="AlphaFoldDB" id="A0A6N8FM73"/>
<protein>
    <submittedName>
        <fullName evidence="1">Uncharacterized protein</fullName>
    </submittedName>
</protein>
<sequence>MNQQKLLFGLLGILFFVVAANLVMGQNEHEKNVEQEEGDYYKKLDYKYVGESEHWRGEYVIEGEEVMFELDGRMERDYWHEDESFVEYKGDINDLKSVEHLEIKLGSRSSRSTYEDESPQDTVFNLSHGSDDVFNNPEKSIEVEVIWNGQSESFQLVREDLQQE</sequence>
<reference evidence="1 2" key="1">
    <citation type="submission" date="2019-11" db="EMBL/GenBank/DDBJ databases">
        <authorList>
            <person name="Li X."/>
        </authorList>
    </citation>
    <scope>NUCLEOTIDE SEQUENCE [LARGE SCALE GENOMIC DNA]</scope>
    <source>
        <strain evidence="1 2">L9</strain>
    </source>
</reference>
<accession>A0A6N8FM73</accession>
<proteinExistence type="predicted"/>
<dbReference type="RefSeq" id="WP_155670916.1">
    <property type="nucleotide sequence ID" value="NZ_WOCA01000019.1"/>
</dbReference>
<organism evidence="1 2">
    <name type="scientific">Ornithinibacillus caprae</name>
    <dbReference type="NCBI Taxonomy" id="2678566"/>
    <lineage>
        <taxon>Bacteria</taxon>
        <taxon>Bacillati</taxon>
        <taxon>Bacillota</taxon>
        <taxon>Bacilli</taxon>
        <taxon>Bacillales</taxon>
        <taxon>Bacillaceae</taxon>
        <taxon>Ornithinibacillus</taxon>
    </lineage>
</organism>
<comment type="caution">
    <text evidence="1">The sequence shown here is derived from an EMBL/GenBank/DDBJ whole genome shotgun (WGS) entry which is preliminary data.</text>
</comment>
<gene>
    <name evidence="1" type="ORF">GMD78_18005</name>
</gene>
<dbReference type="EMBL" id="WOCA01000019">
    <property type="protein sequence ID" value="MUK90271.1"/>
    <property type="molecule type" value="Genomic_DNA"/>
</dbReference>
<evidence type="ECO:0000313" key="1">
    <source>
        <dbReference type="EMBL" id="MUK90271.1"/>
    </source>
</evidence>
<keyword evidence="2" id="KW-1185">Reference proteome</keyword>